<protein>
    <recommendedName>
        <fullName evidence="4">HCNGP-domain-containing protein</fullName>
    </recommendedName>
</protein>
<sequence>MPTVPNFSIPDSPPPDHSNSEEAAQLAATTKKFERFLELKKQGVHFNQRLQNSSSLRNPSLLPKLMEFAGVSREDSWASSLPEDIAVPVKWQEDCYVEKLTKQNARREKKRVAERDKVEFVAAGKGDGSSAPGSVPGGGGAGQRKSRFDQR</sequence>
<feature type="region of interest" description="Disordered" evidence="1">
    <location>
        <begin position="1"/>
        <end position="27"/>
    </location>
</feature>
<keyword evidence="3" id="KW-1185">Reference proteome</keyword>
<dbReference type="EMBL" id="ML995830">
    <property type="protein sequence ID" value="KAF2769831.1"/>
    <property type="molecule type" value="Genomic_DNA"/>
</dbReference>
<dbReference type="GO" id="GO:0006355">
    <property type="term" value="P:regulation of DNA-templated transcription"/>
    <property type="evidence" value="ECO:0007669"/>
    <property type="project" value="InterPro"/>
</dbReference>
<evidence type="ECO:0008006" key="4">
    <source>
        <dbReference type="Google" id="ProtNLM"/>
    </source>
</evidence>
<dbReference type="OrthoDB" id="1714508at2759"/>
<gene>
    <name evidence="2" type="ORF">EJ03DRAFT_271433</name>
</gene>
<dbReference type="PANTHER" id="PTHR13464">
    <property type="entry name" value="TRANSCRIPTIONAL REGULATOR PROTEIN HCNGP"/>
    <property type="match status" value="1"/>
</dbReference>
<proteinExistence type="predicted"/>
<dbReference type="Proteomes" id="UP000799436">
    <property type="component" value="Unassembled WGS sequence"/>
</dbReference>
<reference evidence="2" key="1">
    <citation type="journal article" date="2020" name="Stud. Mycol.">
        <title>101 Dothideomycetes genomes: a test case for predicting lifestyles and emergence of pathogens.</title>
        <authorList>
            <person name="Haridas S."/>
            <person name="Albert R."/>
            <person name="Binder M."/>
            <person name="Bloem J."/>
            <person name="Labutti K."/>
            <person name="Salamov A."/>
            <person name="Andreopoulos B."/>
            <person name="Baker S."/>
            <person name="Barry K."/>
            <person name="Bills G."/>
            <person name="Bluhm B."/>
            <person name="Cannon C."/>
            <person name="Castanera R."/>
            <person name="Culley D."/>
            <person name="Daum C."/>
            <person name="Ezra D."/>
            <person name="Gonzalez J."/>
            <person name="Henrissat B."/>
            <person name="Kuo A."/>
            <person name="Liang C."/>
            <person name="Lipzen A."/>
            <person name="Lutzoni F."/>
            <person name="Magnuson J."/>
            <person name="Mondo S."/>
            <person name="Nolan M."/>
            <person name="Ohm R."/>
            <person name="Pangilinan J."/>
            <person name="Park H.-J."/>
            <person name="Ramirez L."/>
            <person name="Alfaro M."/>
            <person name="Sun H."/>
            <person name="Tritt A."/>
            <person name="Yoshinaga Y."/>
            <person name="Zwiers L.-H."/>
            <person name="Turgeon B."/>
            <person name="Goodwin S."/>
            <person name="Spatafora J."/>
            <person name="Crous P."/>
            <person name="Grigoriev I."/>
        </authorList>
    </citation>
    <scope>NUCLEOTIDE SEQUENCE</scope>
    <source>
        <strain evidence="2">CBS 116005</strain>
    </source>
</reference>
<dbReference type="PANTHER" id="PTHR13464:SF0">
    <property type="entry name" value="SAP30-BINDING PROTEIN"/>
    <property type="match status" value="1"/>
</dbReference>
<dbReference type="Pfam" id="PF07818">
    <property type="entry name" value="HCNGP"/>
    <property type="match status" value="1"/>
</dbReference>
<dbReference type="AlphaFoldDB" id="A0A6G1LA71"/>
<accession>A0A6G1LA71</accession>
<organism evidence="2 3">
    <name type="scientific">Teratosphaeria nubilosa</name>
    <dbReference type="NCBI Taxonomy" id="161662"/>
    <lineage>
        <taxon>Eukaryota</taxon>
        <taxon>Fungi</taxon>
        <taxon>Dikarya</taxon>
        <taxon>Ascomycota</taxon>
        <taxon>Pezizomycotina</taxon>
        <taxon>Dothideomycetes</taxon>
        <taxon>Dothideomycetidae</taxon>
        <taxon>Mycosphaerellales</taxon>
        <taxon>Teratosphaeriaceae</taxon>
        <taxon>Teratosphaeria</taxon>
    </lineage>
</organism>
<evidence type="ECO:0000313" key="2">
    <source>
        <dbReference type="EMBL" id="KAF2769831.1"/>
    </source>
</evidence>
<evidence type="ECO:0000313" key="3">
    <source>
        <dbReference type="Proteomes" id="UP000799436"/>
    </source>
</evidence>
<name>A0A6G1LA71_9PEZI</name>
<dbReference type="InterPro" id="IPR012479">
    <property type="entry name" value="SAP30BP"/>
</dbReference>
<dbReference type="GO" id="GO:0005634">
    <property type="term" value="C:nucleus"/>
    <property type="evidence" value="ECO:0007669"/>
    <property type="project" value="TreeGrafter"/>
</dbReference>
<feature type="region of interest" description="Disordered" evidence="1">
    <location>
        <begin position="102"/>
        <end position="151"/>
    </location>
</feature>
<evidence type="ECO:0000256" key="1">
    <source>
        <dbReference type="SAM" id="MobiDB-lite"/>
    </source>
</evidence>